<evidence type="ECO:0000256" key="1">
    <source>
        <dbReference type="ARBA" id="ARBA00008308"/>
    </source>
</evidence>
<evidence type="ECO:0000313" key="2">
    <source>
        <dbReference type="EMBL" id="KAI8577944.1"/>
    </source>
</evidence>
<dbReference type="SUPFAM" id="SSF53335">
    <property type="entry name" value="S-adenosyl-L-methionine-dependent methyltransferases"/>
    <property type="match status" value="1"/>
</dbReference>
<accession>A0AAD5E6Z1</accession>
<evidence type="ECO:0000313" key="3">
    <source>
        <dbReference type="Proteomes" id="UP001206595"/>
    </source>
</evidence>
<dbReference type="AlphaFoldDB" id="A0AAD5E6Z1"/>
<protein>
    <submittedName>
        <fullName evidence="2">Uncharacterized protein</fullName>
    </submittedName>
</protein>
<reference evidence="2" key="2">
    <citation type="journal article" date="2022" name="Proc. Natl. Acad. Sci. U.S.A.">
        <title>Diploid-dominant life cycles characterize the early evolution of Fungi.</title>
        <authorList>
            <person name="Amses K.R."/>
            <person name="Simmons D.R."/>
            <person name="Longcore J.E."/>
            <person name="Mondo S.J."/>
            <person name="Seto K."/>
            <person name="Jeronimo G.H."/>
            <person name="Bonds A.E."/>
            <person name="Quandt C.A."/>
            <person name="Davis W.J."/>
            <person name="Chang Y."/>
            <person name="Federici B.A."/>
            <person name="Kuo A."/>
            <person name="LaButti K."/>
            <person name="Pangilinan J."/>
            <person name="Andreopoulos W."/>
            <person name="Tritt A."/>
            <person name="Riley R."/>
            <person name="Hundley H."/>
            <person name="Johnson J."/>
            <person name="Lipzen A."/>
            <person name="Barry K."/>
            <person name="Lang B.F."/>
            <person name="Cuomo C.A."/>
            <person name="Buchler N.E."/>
            <person name="Grigoriev I.V."/>
            <person name="Spatafora J.W."/>
            <person name="Stajich J.E."/>
            <person name="James T.Y."/>
        </authorList>
    </citation>
    <scope>NUCLEOTIDE SEQUENCE</scope>
    <source>
        <strain evidence="2">AG</strain>
    </source>
</reference>
<comment type="similarity">
    <text evidence="1">Belongs to the UPF0585 family.</text>
</comment>
<organism evidence="2 3">
    <name type="scientific">Umbelopsis ramanniana AG</name>
    <dbReference type="NCBI Taxonomy" id="1314678"/>
    <lineage>
        <taxon>Eukaryota</taxon>
        <taxon>Fungi</taxon>
        <taxon>Fungi incertae sedis</taxon>
        <taxon>Mucoromycota</taxon>
        <taxon>Mucoromycotina</taxon>
        <taxon>Umbelopsidomycetes</taxon>
        <taxon>Umbelopsidales</taxon>
        <taxon>Umbelopsidaceae</taxon>
        <taxon>Umbelopsis</taxon>
    </lineage>
</organism>
<comment type="caution">
    <text evidence="2">The sequence shown here is derived from an EMBL/GenBank/DDBJ whole genome shotgun (WGS) entry which is preliminary data.</text>
</comment>
<dbReference type="InterPro" id="IPR029063">
    <property type="entry name" value="SAM-dependent_MTases_sf"/>
</dbReference>
<keyword evidence="3" id="KW-1185">Reference proteome</keyword>
<dbReference type="EMBL" id="MU620934">
    <property type="protein sequence ID" value="KAI8577944.1"/>
    <property type="molecule type" value="Genomic_DNA"/>
</dbReference>
<reference evidence="2" key="1">
    <citation type="submission" date="2021-06" db="EMBL/GenBank/DDBJ databases">
        <authorList>
            <consortium name="DOE Joint Genome Institute"/>
            <person name="Mondo S.J."/>
            <person name="Amses K.R."/>
            <person name="Simmons D.R."/>
            <person name="Longcore J.E."/>
            <person name="Seto K."/>
            <person name="Alves G.H."/>
            <person name="Bonds A.E."/>
            <person name="Quandt C.A."/>
            <person name="Davis W.J."/>
            <person name="Chang Y."/>
            <person name="Letcher P.M."/>
            <person name="Powell M.J."/>
            <person name="Kuo A."/>
            <person name="Labutti K."/>
            <person name="Pangilinan J."/>
            <person name="Andreopoulos W."/>
            <person name="Tritt A."/>
            <person name="Riley R."/>
            <person name="Hundley H."/>
            <person name="Johnson J."/>
            <person name="Lipzen A."/>
            <person name="Barry K."/>
            <person name="Berbee M.L."/>
            <person name="Buchler N.E."/>
            <person name="Grigoriev I.V."/>
            <person name="Spatafora J.W."/>
            <person name="Stajich J.E."/>
            <person name="James T.Y."/>
        </authorList>
    </citation>
    <scope>NUCLEOTIDE SEQUENCE</scope>
    <source>
        <strain evidence="2">AG</strain>
    </source>
</reference>
<dbReference type="RefSeq" id="XP_051442948.1">
    <property type="nucleotide sequence ID" value="XM_051593080.1"/>
</dbReference>
<name>A0AAD5E6Z1_UMBRA</name>
<proteinExistence type="inferred from homology"/>
<dbReference type="Pfam" id="PF06080">
    <property type="entry name" value="DUF938"/>
    <property type="match status" value="1"/>
</dbReference>
<sequence>MASDPTALAAHLKKYYRVDIPIASDGRIEFAWTRRNSEAILNQLRERFKDLPAGSKVLELASGSGEHLTKLAQQMPNITFYPTEGDSMLLPSIDAWIKYSNVQNVAEPTVLNFGTQAFSHPVDAAWVVNVTHISPWAHTVGLFTNLAQVLGPNAWLGIYGAFNRNGQFSSPSNKDFDIDLRERNSEWGIRDLETVEAEGNKHGFVLKEVHEMPANNLFVWFRRDT</sequence>
<gene>
    <name evidence="2" type="ORF">K450DRAFT_273282</name>
</gene>
<dbReference type="PANTHER" id="PTHR20974">
    <property type="entry name" value="UPF0585 PROTEIN CG18661"/>
    <property type="match status" value="1"/>
</dbReference>
<dbReference type="InterPro" id="IPR010342">
    <property type="entry name" value="DUF938"/>
</dbReference>
<dbReference type="Gene3D" id="3.40.50.150">
    <property type="entry name" value="Vaccinia Virus protein VP39"/>
    <property type="match status" value="1"/>
</dbReference>
<dbReference type="PANTHER" id="PTHR20974:SF0">
    <property type="entry name" value="UPF0585 PROTEIN CG18661"/>
    <property type="match status" value="1"/>
</dbReference>
<dbReference type="GeneID" id="75918422"/>
<dbReference type="Proteomes" id="UP001206595">
    <property type="component" value="Unassembled WGS sequence"/>
</dbReference>